<dbReference type="OrthoDB" id="5868115at2759"/>
<dbReference type="GO" id="GO:0004843">
    <property type="term" value="F:cysteine-type deubiquitinase activity"/>
    <property type="evidence" value="ECO:0007669"/>
    <property type="project" value="InterPro"/>
</dbReference>
<accession>A0A183EJK1</accession>
<dbReference type="InterPro" id="IPR038765">
    <property type="entry name" value="Papain-like_cys_pep_sf"/>
</dbReference>
<dbReference type="InterPro" id="IPR001394">
    <property type="entry name" value="Peptidase_C19_UCH"/>
</dbReference>
<feature type="domain" description="USP" evidence="1">
    <location>
        <begin position="1"/>
        <end position="57"/>
    </location>
</feature>
<reference evidence="4" key="1">
    <citation type="submission" date="2016-06" db="UniProtKB">
        <authorList>
            <consortium name="WormBaseParasite"/>
        </authorList>
    </citation>
    <scope>IDENTIFICATION</scope>
</reference>
<dbReference type="Gene3D" id="3.90.70.10">
    <property type="entry name" value="Cysteine proteinases"/>
    <property type="match status" value="1"/>
</dbReference>
<organism evidence="4">
    <name type="scientific">Gongylonema pulchrum</name>
    <dbReference type="NCBI Taxonomy" id="637853"/>
    <lineage>
        <taxon>Eukaryota</taxon>
        <taxon>Metazoa</taxon>
        <taxon>Ecdysozoa</taxon>
        <taxon>Nematoda</taxon>
        <taxon>Chromadorea</taxon>
        <taxon>Rhabditida</taxon>
        <taxon>Spirurina</taxon>
        <taxon>Spiruromorpha</taxon>
        <taxon>Spiruroidea</taxon>
        <taxon>Gongylonematidae</taxon>
        <taxon>Gongylonema</taxon>
    </lineage>
</organism>
<dbReference type="PROSITE" id="PS50235">
    <property type="entry name" value="USP_3"/>
    <property type="match status" value="1"/>
</dbReference>
<reference evidence="2 3" key="2">
    <citation type="submission" date="2018-11" db="EMBL/GenBank/DDBJ databases">
        <authorList>
            <consortium name="Pathogen Informatics"/>
        </authorList>
    </citation>
    <scope>NUCLEOTIDE SEQUENCE [LARGE SCALE GENOMIC DNA]</scope>
</reference>
<proteinExistence type="predicted"/>
<evidence type="ECO:0000313" key="4">
    <source>
        <dbReference type="WBParaSite" id="GPUH_0002116701-mRNA-1"/>
    </source>
</evidence>
<dbReference type="GO" id="GO:0016579">
    <property type="term" value="P:protein deubiquitination"/>
    <property type="evidence" value="ECO:0007669"/>
    <property type="project" value="InterPro"/>
</dbReference>
<evidence type="ECO:0000259" key="1">
    <source>
        <dbReference type="PROSITE" id="PS50235"/>
    </source>
</evidence>
<dbReference type="AlphaFoldDB" id="A0A183EJK1"/>
<keyword evidence="3" id="KW-1185">Reference proteome</keyword>
<dbReference type="InterPro" id="IPR028889">
    <property type="entry name" value="USP"/>
</dbReference>
<sequence>MAKVLNVGYFKTCGHYVAYCKNEVDDNWYEYDDSVVTRVEVADILTKEAYVLFYQKRPTEDMADIMNRVRQLLVRDFVENNKVSPTEG</sequence>
<dbReference type="WBParaSite" id="GPUH_0002116701-mRNA-1">
    <property type="protein sequence ID" value="GPUH_0002116701-mRNA-1"/>
    <property type="gene ID" value="GPUH_0002116701"/>
</dbReference>
<dbReference type="Pfam" id="PF00443">
    <property type="entry name" value="UCH"/>
    <property type="match status" value="1"/>
</dbReference>
<protein>
    <submittedName>
        <fullName evidence="4">USP domain-containing protein</fullName>
    </submittedName>
</protein>
<dbReference type="SUPFAM" id="SSF54001">
    <property type="entry name" value="Cysteine proteinases"/>
    <property type="match status" value="1"/>
</dbReference>
<dbReference type="Proteomes" id="UP000271098">
    <property type="component" value="Unassembled WGS sequence"/>
</dbReference>
<evidence type="ECO:0000313" key="2">
    <source>
        <dbReference type="EMBL" id="VDN37584.1"/>
    </source>
</evidence>
<name>A0A183EJK1_9BILA</name>
<gene>
    <name evidence="2" type="ORF">GPUH_LOCUS21142</name>
</gene>
<dbReference type="EMBL" id="UYRT01091921">
    <property type="protein sequence ID" value="VDN37584.1"/>
    <property type="molecule type" value="Genomic_DNA"/>
</dbReference>
<evidence type="ECO:0000313" key="3">
    <source>
        <dbReference type="Proteomes" id="UP000271098"/>
    </source>
</evidence>